<dbReference type="Proteomes" id="UP000245412">
    <property type="component" value="Unassembled WGS sequence"/>
</dbReference>
<dbReference type="RefSeq" id="WP_109625402.1">
    <property type="nucleotide sequence ID" value="NZ_CABJAT010000007.1"/>
</dbReference>
<evidence type="ECO:0000313" key="2">
    <source>
        <dbReference type="EMBL" id="PWJ77291.1"/>
    </source>
</evidence>
<proteinExistence type="predicted"/>
<comment type="caution">
    <text evidence="2">The sequence shown here is derived from an EMBL/GenBank/DDBJ whole genome shotgun (WGS) entry which is preliminary data.</text>
</comment>
<dbReference type="AlphaFoldDB" id="A0AB73T6P2"/>
<organism evidence="2 3">
    <name type="scientific">Murimonas intestini</name>
    <dbReference type="NCBI Taxonomy" id="1337051"/>
    <lineage>
        <taxon>Bacteria</taxon>
        <taxon>Bacillati</taxon>
        <taxon>Bacillota</taxon>
        <taxon>Clostridia</taxon>
        <taxon>Lachnospirales</taxon>
        <taxon>Lachnospiraceae</taxon>
        <taxon>Murimonas</taxon>
    </lineage>
</organism>
<sequence>MNDHIHTGHDHSGHAHTHEDGCACNECRHETENKNPSISSHLQDGACIVSAQYHTCMDAEALGIRLTELLEELASKINAHGGIIGHIKASLDIHRAEMYSVTEEKVTRKSSQVPDITLCLAAIVFMVPEEELLAHIKTMFQKLA</sequence>
<accession>A0AB73T6P2</accession>
<reference evidence="2 3" key="1">
    <citation type="submission" date="2018-05" db="EMBL/GenBank/DDBJ databases">
        <authorList>
            <person name="Goeker M."/>
            <person name="Huntemann M."/>
            <person name="Clum A."/>
            <person name="Pillay M."/>
            <person name="Palaniappan K."/>
            <person name="Varghese N."/>
            <person name="Mikhailova N."/>
            <person name="Stamatis D."/>
            <person name="Reddy T."/>
            <person name="Daum C."/>
            <person name="Shapiro N."/>
            <person name="Ivanova N."/>
            <person name="Kyrpides N."/>
            <person name="Woyke T."/>
        </authorList>
    </citation>
    <scope>NUCLEOTIDE SEQUENCE [LARGE SCALE GENOMIC DNA]</scope>
    <source>
        <strain evidence="2 3">DSM 26524</strain>
    </source>
</reference>
<name>A0AB73T6P2_9FIRM</name>
<evidence type="ECO:0000256" key="1">
    <source>
        <dbReference type="SAM" id="MobiDB-lite"/>
    </source>
</evidence>
<dbReference type="EMBL" id="QGGY01000003">
    <property type="protein sequence ID" value="PWJ77291.1"/>
    <property type="molecule type" value="Genomic_DNA"/>
</dbReference>
<feature type="region of interest" description="Disordered" evidence="1">
    <location>
        <begin position="1"/>
        <end position="21"/>
    </location>
</feature>
<evidence type="ECO:0000313" key="3">
    <source>
        <dbReference type="Proteomes" id="UP000245412"/>
    </source>
</evidence>
<gene>
    <name evidence="2" type="ORF">C7383_103132</name>
</gene>
<protein>
    <submittedName>
        <fullName evidence="2">Uncharacterized protein</fullName>
    </submittedName>
</protein>
<keyword evidence="3" id="KW-1185">Reference proteome</keyword>